<evidence type="ECO:0000256" key="7">
    <source>
        <dbReference type="ARBA" id="ARBA00023004"/>
    </source>
</evidence>
<evidence type="ECO:0000256" key="11">
    <source>
        <dbReference type="ARBA" id="ARBA00023237"/>
    </source>
</evidence>
<evidence type="ECO:0000256" key="10">
    <source>
        <dbReference type="ARBA" id="ARBA00023136"/>
    </source>
</evidence>
<keyword evidence="10 12" id="KW-0472">Membrane</keyword>
<dbReference type="InterPro" id="IPR000531">
    <property type="entry name" value="Beta-barrel_TonB"/>
</dbReference>
<dbReference type="Gene3D" id="2.40.170.20">
    <property type="entry name" value="TonB-dependent receptor, beta-barrel domain"/>
    <property type="match status" value="1"/>
</dbReference>
<dbReference type="GO" id="GO:0009279">
    <property type="term" value="C:cell outer membrane"/>
    <property type="evidence" value="ECO:0007669"/>
    <property type="project" value="UniProtKB-SubCell"/>
</dbReference>
<evidence type="ECO:0000256" key="9">
    <source>
        <dbReference type="ARBA" id="ARBA00023077"/>
    </source>
</evidence>
<keyword evidence="14" id="KW-0675">Receptor</keyword>
<evidence type="ECO:0000256" key="2">
    <source>
        <dbReference type="ARBA" id="ARBA00022448"/>
    </source>
</evidence>
<dbReference type="EMBL" id="WXXP01000004">
    <property type="protein sequence ID" value="NEK49945.1"/>
    <property type="molecule type" value="Genomic_DNA"/>
</dbReference>
<keyword evidence="5 12" id="KW-0812">Transmembrane</keyword>
<proteinExistence type="inferred from homology"/>
<dbReference type="PANTHER" id="PTHR32552">
    <property type="entry name" value="FERRICHROME IRON RECEPTOR-RELATED"/>
    <property type="match status" value="1"/>
</dbReference>
<accession>A0A6P0DDI2</accession>
<name>A0A6P0DDI2_RHILE</name>
<reference evidence="14 15" key="1">
    <citation type="submission" date="2020-01" db="EMBL/GenBank/DDBJ databases">
        <title>Rhizobium genotypes associated with high levels of biological nitrogen fixation by grain legumes in a temperate-maritime cropping system.</title>
        <authorList>
            <person name="Maluk M."/>
            <person name="Francesc Ferrando Molina F."/>
            <person name="Lopez Del Egido L."/>
            <person name="Lafos M."/>
            <person name="Langarica-Fuentes A."/>
            <person name="Gebre Yohannes G."/>
            <person name="Young M.W."/>
            <person name="Martin P."/>
            <person name="Gantlett R."/>
            <person name="Kenicer G."/>
            <person name="Hawes C."/>
            <person name="Begg G.S."/>
            <person name="Quilliam R.S."/>
            <person name="Squire G.R."/>
            <person name="Poole P.S."/>
            <person name="Young P.W."/>
            <person name="Iannetta P.M."/>
            <person name="James E.K."/>
        </authorList>
    </citation>
    <scope>NUCLEOTIDE SEQUENCE [LARGE SCALE GENOMIC DNA]</scope>
    <source>
        <strain evidence="14 15">JHI944</strain>
    </source>
</reference>
<keyword evidence="3 12" id="KW-1134">Transmembrane beta strand</keyword>
<keyword evidence="2 12" id="KW-0813">Transport</keyword>
<keyword evidence="6" id="KW-0732">Signal</keyword>
<dbReference type="Pfam" id="PF00593">
    <property type="entry name" value="TonB_dep_Rec_b-barrel"/>
    <property type="match status" value="1"/>
</dbReference>
<protein>
    <submittedName>
        <fullName evidence="14">TonB-dependent receptor</fullName>
    </submittedName>
</protein>
<comment type="subcellular location">
    <subcellularLocation>
        <location evidence="1 12">Cell outer membrane</location>
        <topology evidence="1 12">Multi-pass membrane protein</topology>
    </subcellularLocation>
</comment>
<evidence type="ECO:0000256" key="3">
    <source>
        <dbReference type="ARBA" id="ARBA00022452"/>
    </source>
</evidence>
<evidence type="ECO:0000256" key="12">
    <source>
        <dbReference type="PROSITE-ProRule" id="PRU01360"/>
    </source>
</evidence>
<evidence type="ECO:0000256" key="4">
    <source>
        <dbReference type="ARBA" id="ARBA00022496"/>
    </source>
</evidence>
<dbReference type="PROSITE" id="PS52016">
    <property type="entry name" value="TONB_DEPENDENT_REC_3"/>
    <property type="match status" value="1"/>
</dbReference>
<evidence type="ECO:0000256" key="1">
    <source>
        <dbReference type="ARBA" id="ARBA00004571"/>
    </source>
</evidence>
<evidence type="ECO:0000256" key="6">
    <source>
        <dbReference type="ARBA" id="ARBA00022729"/>
    </source>
</evidence>
<comment type="caution">
    <text evidence="14">The sequence shown here is derived from an EMBL/GenBank/DDBJ whole genome shotgun (WGS) entry which is preliminary data.</text>
</comment>
<evidence type="ECO:0000256" key="8">
    <source>
        <dbReference type="ARBA" id="ARBA00023065"/>
    </source>
</evidence>
<organism evidence="14 15">
    <name type="scientific">Rhizobium leguminosarum</name>
    <dbReference type="NCBI Taxonomy" id="384"/>
    <lineage>
        <taxon>Bacteria</taxon>
        <taxon>Pseudomonadati</taxon>
        <taxon>Pseudomonadota</taxon>
        <taxon>Alphaproteobacteria</taxon>
        <taxon>Hyphomicrobiales</taxon>
        <taxon>Rhizobiaceae</taxon>
        <taxon>Rhizobium/Agrobacterium group</taxon>
        <taxon>Rhizobium</taxon>
    </lineage>
</organism>
<dbReference type="InterPro" id="IPR036942">
    <property type="entry name" value="Beta-barrel_TonB_sf"/>
</dbReference>
<keyword evidence="8" id="KW-0406">Ion transport</keyword>
<keyword evidence="9" id="KW-0798">TonB box</keyword>
<dbReference type="PANTHER" id="PTHR32552:SF68">
    <property type="entry name" value="FERRICHROME OUTER MEMBRANE TRANSPORTER_PHAGE RECEPTOR"/>
    <property type="match status" value="1"/>
</dbReference>
<dbReference type="SUPFAM" id="SSF56935">
    <property type="entry name" value="Porins"/>
    <property type="match status" value="1"/>
</dbReference>
<evidence type="ECO:0000313" key="14">
    <source>
        <dbReference type="EMBL" id="NEK49945.1"/>
    </source>
</evidence>
<keyword evidence="7" id="KW-0408">Iron</keyword>
<keyword evidence="4" id="KW-0410">Iron transport</keyword>
<sequence>MEQIGKVGVRGIELEGKAAINDRVNLTLAYSYWDAEIREDGTGGNIGNWPSRVPRHLASARLDYTVPGDGKRGDLTLGGGVRYIGQTHGDEANTVSVAAYTLVDAAVSYKVTPDVTLAVNATNLFDRKYVASSYFCTEYYGDRRKVVGTLKYSW</sequence>
<dbReference type="Proteomes" id="UP000471409">
    <property type="component" value="Unassembled WGS sequence"/>
</dbReference>
<evidence type="ECO:0000259" key="13">
    <source>
        <dbReference type="Pfam" id="PF00593"/>
    </source>
</evidence>
<comment type="similarity">
    <text evidence="12">Belongs to the TonB-dependent receptor family.</text>
</comment>
<evidence type="ECO:0000313" key="15">
    <source>
        <dbReference type="Proteomes" id="UP000471409"/>
    </source>
</evidence>
<gene>
    <name evidence="14" type="ORF">GUK36_10950</name>
</gene>
<dbReference type="AlphaFoldDB" id="A0A6P0DDI2"/>
<evidence type="ECO:0000256" key="5">
    <source>
        <dbReference type="ARBA" id="ARBA00022692"/>
    </source>
</evidence>
<dbReference type="GO" id="GO:0015344">
    <property type="term" value="F:siderophore uptake transmembrane transporter activity"/>
    <property type="evidence" value="ECO:0007669"/>
    <property type="project" value="TreeGrafter"/>
</dbReference>
<keyword evidence="11 12" id="KW-0998">Cell outer membrane</keyword>
<dbReference type="InterPro" id="IPR039426">
    <property type="entry name" value="TonB-dep_rcpt-like"/>
</dbReference>
<feature type="domain" description="TonB-dependent receptor-like beta-barrel" evidence="13">
    <location>
        <begin position="3"/>
        <end position="124"/>
    </location>
</feature>